<dbReference type="AlphaFoldDB" id="A0A7D5PDF6"/>
<dbReference type="GeneID" id="56084557"/>
<evidence type="ECO:0000313" key="2">
    <source>
        <dbReference type="Proteomes" id="UP000509346"/>
    </source>
</evidence>
<dbReference type="InterPro" id="IPR055998">
    <property type="entry name" value="DUF7576"/>
</dbReference>
<dbReference type="Proteomes" id="UP000509346">
    <property type="component" value="Chromosome"/>
</dbReference>
<name>A0A7D5PDF6_9EURY</name>
<keyword evidence="2" id="KW-1185">Reference proteome</keyword>
<proteinExistence type="predicted"/>
<dbReference type="KEGG" id="hpel:HZS54_18170"/>
<organism evidence="1 2">
    <name type="scientific">Halosimplex pelagicum</name>
    <dbReference type="NCBI Taxonomy" id="869886"/>
    <lineage>
        <taxon>Archaea</taxon>
        <taxon>Methanobacteriati</taxon>
        <taxon>Methanobacteriota</taxon>
        <taxon>Stenosarchaea group</taxon>
        <taxon>Halobacteria</taxon>
        <taxon>Halobacteriales</taxon>
        <taxon>Haloarculaceae</taxon>
        <taxon>Halosimplex</taxon>
    </lineage>
</organism>
<sequence length="54" mass="5854">MGSQADRGGFETCAHCGARLSGSEWYPARTHVEDGSFAVASFCGEVCLRDWREG</sequence>
<accession>A0A7D5PDF6</accession>
<evidence type="ECO:0008006" key="3">
    <source>
        <dbReference type="Google" id="ProtNLM"/>
    </source>
</evidence>
<gene>
    <name evidence="1" type="ORF">HZS54_18170</name>
</gene>
<dbReference type="EMBL" id="CP058909">
    <property type="protein sequence ID" value="QLH83438.1"/>
    <property type="molecule type" value="Genomic_DNA"/>
</dbReference>
<dbReference type="RefSeq" id="WP_179918487.1">
    <property type="nucleotide sequence ID" value="NZ_CP058909.1"/>
</dbReference>
<reference evidence="1 2" key="1">
    <citation type="submission" date="2020-07" db="EMBL/GenBank/DDBJ databases">
        <title>Halosimplex litoreum sp. nov. and Halosimplex rubrum sp. nov., isolated from different salt environments.</title>
        <authorList>
            <person name="Cui H."/>
        </authorList>
    </citation>
    <scope>NUCLEOTIDE SEQUENCE [LARGE SCALE GENOMIC DNA]</scope>
    <source>
        <strain evidence="1 2">R2</strain>
    </source>
</reference>
<protein>
    <recommendedName>
        <fullName evidence="3">MYM-type domain-containing protein</fullName>
    </recommendedName>
</protein>
<dbReference type="Pfam" id="PF24461">
    <property type="entry name" value="DUF7576"/>
    <property type="match status" value="1"/>
</dbReference>
<dbReference type="OrthoDB" id="169264at2157"/>
<evidence type="ECO:0000313" key="1">
    <source>
        <dbReference type="EMBL" id="QLH83438.1"/>
    </source>
</evidence>